<accession>A0AAD3SNE1</accession>
<name>A0AAD3SNE1_NEPGR</name>
<gene>
    <name evidence="1" type="ORF">Nepgr_016859</name>
</gene>
<evidence type="ECO:0000313" key="1">
    <source>
        <dbReference type="EMBL" id="GMH15018.1"/>
    </source>
</evidence>
<keyword evidence="2" id="KW-1185">Reference proteome</keyword>
<dbReference type="Proteomes" id="UP001279734">
    <property type="component" value="Unassembled WGS sequence"/>
</dbReference>
<reference evidence="1" key="1">
    <citation type="submission" date="2023-05" db="EMBL/GenBank/DDBJ databases">
        <title>Nepenthes gracilis genome sequencing.</title>
        <authorList>
            <person name="Fukushima K."/>
        </authorList>
    </citation>
    <scope>NUCLEOTIDE SEQUENCE</scope>
    <source>
        <strain evidence="1">SING2019-196</strain>
    </source>
</reference>
<evidence type="ECO:0000313" key="2">
    <source>
        <dbReference type="Proteomes" id="UP001279734"/>
    </source>
</evidence>
<organism evidence="1 2">
    <name type="scientific">Nepenthes gracilis</name>
    <name type="common">Slender pitcher plant</name>
    <dbReference type="NCBI Taxonomy" id="150966"/>
    <lineage>
        <taxon>Eukaryota</taxon>
        <taxon>Viridiplantae</taxon>
        <taxon>Streptophyta</taxon>
        <taxon>Embryophyta</taxon>
        <taxon>Tracheophyta</taxon>
        <taxon>Spermatophyta</taxon>
        <taxon>Magnoliopsida</taxon>
        <taxon>eudicotyledons</taxon>
        <taxon>Gunneridae</taxon>
        <taxon>Pentapetalae</taxon>
        <taxon>Caryophyllales</taxon>
        <taxon>Nepenthaceae</taxon>
        <taxon>Nepenthes</taxon>
    </lineage>
</organism>
<proteinExistence type="predicted"/>
<sequence>MPQTTFDKRSRKKRWEWNSTTDLQRGTYCTETTAELCYFPNNCSPKDKGMRWDSSGAVKLARLMKLWAGKAFWLAIFDEVHRQGVGEAPTP</sequence>
<protein>
    <submittedName>
        <fullName evidence="1">Uncharacterized protein</fullName>
    </submittedName>
</protein>
<dbReference type="AlphaFoldDB" id="A0AAD3SNE1"/>
<dbReference type="EMBL" id="BSYO01000014">
    <property type="protein sequence ID" value="GMH15018.1"/>
    <property type="molecule type" value="Genomic_DNA"/>
</dbReference>
<comment type="caution">
    <text evidence="1">The sequence shown here is derived from an EMBL/GenBank/DDBJ whole genome shotgun (WGS) entry which is preliminary data.</text>
</comment>